<reference evidence="4 5" key="1">
    <citation type="journal article" date="2019" name="PLoS Pathog.">
        <title>Genome sequence of the bovine parasite Schistosoma bovis Tanzania.</title>
        <authorList>
            <person name="Oey H."/>
            <person name="Zakrzewski M."/>
            <person name="Gobert G."/>
            <person name="Gravermann K."/>
            <person name="Stoye J."/>
            <person name="Jones M."/>
            <person name="Mcmanus D."/>
            <person name="Krause L."/>
        </authorList>
    </citation>
    <scope>NUCLEOTIDE SEQUENCE [LARGE SCALE GENOMIC DNA]</scope>
    <source>
        <strain evidence="4 5">TAN1997</strain>
    </source>
</reference>
<evidence type="ECO:0000256" key="1">
    <source>
        <dbReference type="ARBA" id="ARBA00022468"/>
    </source>
</evidence>
<organism evidence="4 5">
    <name type="scientific">Schistosoma bovis</name>
    <name type="common">Blood fluke</name>
    <dbReference type="NCBI Taxonomy" id="6184"/>
    <lineage>
        <taxon>Eukaryota</taxon>
        <taxon>Metazoa</taxon>
        <taxon>Spiralia</taxon>
        <taxon>Lophotrochozoa</taxon>
        <taxon>Platyhelminthes</taxon>
        <taxon>Trematoda</taxon>
        <taxon>Digenea</taxon>
        <taxon>Strigeidida</taxon>
        <taxon>Schistosomatoidea</taxon>
        <taxon>Schistosomatidae</taxon>
        <taxon>Schistosoma</taxon>
    </lineage>
</organism>
<dbReference type="GO" id="GO:0005634">
    <property type="term" value="C:nucleus"/>
    <property type="evidence" value="ECO:0007669"/>
    <property type="project" value="InterPro"/>
</dbReference>
<dbReference type="FunFam" id="3.40.50.11210:FF:000001">
    <property type="entry name" value="Ral GTPase-activating protein subunit alpha-1 isoform 1"/>
    <property type="match status" value="1"/>
</dbReference>
<keyword evidence="5" id="KW-1185">Reference proteome</keyword>
<feature type="domain" description="Rap-GAP" evidence="3">
    <location>
        <begin position="235"/>
        <end position="464"/>
    </location>
</feature>
<dbReference type="InterPro" id="IPR027107">
    <property type="entry name" value="Tuberin/Ral-act_asu"/>
</dbReference>
<keyword evidence="1" id="KW-0343">GTPase activation</keyword>
<gene>
    <name evidence="4" type="ORF">DC041_0009115</name>
</gene>
<evidence type="ECO:0000313" key="5">
    <source>
        <dbReference type="Proteomes" id="UP000290809"/>
    </source>
</evidence>
<dbReference type="GO" id="GO:0005096">
    <property type="term" value="F:GTPase activator activity"/>
    <property type="evidence" value="ECO:0007669"/>
    <property type="project" value="UniProtKB-KW"/>
</dbReference>
<sequence>SKQCVQLNTSIQERHDQLSHSISSAQKQFTTNNHNNMDDLSELTAEIFERNNLQIFVLDRSIILTFLSLPIVKLPDQLRNINDNLLPTTVSSDKDNTELQVLEFNNSTYSYLPLSCLNSNDVEVDSSKSSLVTVLMYSLTHLVPVDHLQCLITKLSLYNSHISLSKTGYRNSLKYTIRSLINDKKINVQELESMKQNTLQFYNSRHLLNQLGYLSWKHRPTVELLQISPALIRELKHLDHLGSRETHKLAIFYVGAGQEDKQSILSNQTASLEFENFVAGLGWEVDLLKHKGFRGGLECSGRAGLSTPYYATSTLEVIFHVSTRMPSSTQEDLKYKHLGNDEIMIIWNENSRAFRRSILRTQFGDVLIIISPLLNGLFKVEVRREAQAQLCHWNNYSQNSASDLAPNDITNNNALKYTDDVAQTPIVRQRQQTVSSYRATSAHSRTSSVTRAKSMFSRHHIDNVNTKPISVISQPSLKTNSATLHHHNETPDMYKANVFNSVPSPRLFRGLRSRQHSGSNKIN</sequence>
<dbReference type="PANTHER" id="PTHR10063">
    <property type="entry name" value="TUBERIN"/>
    <property type="match status" value="1"/>
</dbReference>
<evidence type="ECO:0000259" key="3">
    <source>
        <dbReference type="PROSITE" id="PS50085"/>
    </source>
</evidence>
<comment type="caution">
    <text evidence="4">The sequence shown here is derived from an EMBL/GenBank/DDBJ whole genome shotgun (WGS) entry which is preliminary data.</text>
</comment>
<evidence type="ECO:0000256" key="2">
    <source>
        <dbReference type="SAM" id="MobiDB-lite"/>
    </source>
</evidence>
<proteinExistence type="predicted"/>
<feature type="non-terminal residue" evidence="4">
    <location>
        <position position="1"/>
    </location>
</feature>
<accession>A0A430Q0B3</accession>
<dbReference type="InterPro" id="IPR035974">
    <property type="entry name" value="Rap/Ran-GAP_sf"/>
</dbReference>
<dbReference type="SUPFAM" id="SSF111347">
    <property type="entry name" value="Rap/Ran-GAP"/>
    <property type="match status" value="1"/>
</dbReference>
<feature type="region of interest" description="Disordered" evidence="2">
    <location>
        <begin position="432"/>
        <end position="451"/>
    </location>
</feature>
<name>A0A430Q0B3_SCHBO</name>
<dbReference type="PANTHER" id="PTHR10063:SF11">
    <property type="entry name" value="RHO GTPASE-ACTIVATING PROTEIN CG5521-RELATED"/>
    <property type="match status" value="1"/>
</dbReference>
<dbReference type="PROSITE" id="PS50085">
    <property type="entry name" value="RAPGAP"/>
    <property type="match status" value="1"/>
</dbReference>
<dbReference type="Proteomes" id="UP000290809">
    <property type="component" value="Unassembled WGS sequence"/>
</dbReference>
<evidence type="ECO:0000313" key="4">
    <source>
        <dbReference type="EMBL" id="RTG81163.1"/>
    </source>
</evidence>
<dbReference type="Gene3D" id="3.40.50.11210">
    <property type="entry name" value="Rap/Ran-GAP"/>
    <property type="match status" value="1"/>
</dbReference>
<dbReference type="GO" id="GO:0005737">
    <property type="term" value="C:cytoplasm"/>
    <property type="evidence" value="ECO:0007669"/>
    <property type="project" value="TreeGrafter"/>
</dbReference>
<dbReference type="STRING" id="6184.A0A430Q0B3"/>
<protein>
    <recommendedName>
        <fullName evidence="3">Rap-GAP domain-containing protein</fullName>
    </recommendedName>
</protein>
<dbReference type="Pfam" id="PF02145">
    <property type="entry name" value="Rap_GAP"/>
    <property type="match status" value="1"/>
</dbReference>
<dbReference type="InterPro" id="IPR000331">
    <property type="entry name" value="Rap/Ran_GAP_dom"/>
</dbReference>
<dbReference type="AlphaFoldDB" id="A0A430Q0B3"/>
<dbReference type="EMBL" id="QMKO01003556">
    <property type="protein sequence ID" value="RTG81163.1"/>
    <property type="molecule type" value="Genomic_DNA"/>
</dbReference>
<dbReference type="GO" id="GO:0051056">
    <property type="term" value="P:regulation of small GTPase mediated signal transduction"/>
    <property type="evidence" value="ECO:0007669"/>
    <property type="project" value="InterPro"/>
</dbReference>